<dbReference type="PANTHER" id="PTHR48483">
    <property type="entry name" value="INTERLEUKIN-27 SUBUNIT BETA"/>
    <property type="match status" value="1"/>
</dbReference>
<feature type="transmembrane region" description="Helical" evidence="2">
    <location>
        <begin position="280"/>
        <end position="301"/>
    </location>
</feature>
<dbReference type="GeneTree" id="ENSGT00940000169112"/>
<dbReference type="PROSITE" id="PS50853">
    <property type="entry name" value="FN3"/>
    <property type="match status" value="1"/>
</dbReference>
<protein>
    <recommendedName>
        <fullName evidence="3">Fibronectin type-III domain-containing protein</fullName>
    </recommendedName>
</protein>
<dbReference type="Ensembl" id="ENSATET00000046493.1">
    <property type="protein sequence ID" value="ENSATEP00000050259.1"/>
    <property type="gene ID" value="ENSATEG00000014738.3"/>
</dbReference>
<organism evidence="4 5">
    <name type="scientific">Anabas testudineus</name>
    <name type="common">Climbing perch</name>
    <name type="synonym">Anthias testudineus</name>
    <dbReference type="NCBI Taxonomy" id="64144"/>
    <lineage>
        <taxon>Eukaryota</taxon>
        <taxon>Metazoa</taxon>
        <taxon>Chordata</taxon>
        <taxon>Craniata</taxon>
        <taxon>Vertebrata</taxon>
        <taxon>Euteleostomi</taxon>
        <taxon>Actinopterygii</taxon>
        <taxon>Neopterygii</taxon>
        <taxon>Teleostei</taxon>
        <taxon>Neoteleostei</taxon>
        <taxon>Acanthomorphata</taxon>
        <taxon>Anabantaria</taxon>
        <taxon>Anabantiformes</taxon>
        <taxon>Anabantoidei</taxon>
        <taxon>Anabantidae</taxon>
        <taxon>Anabas</taxon>
    </lineage>
</organism>
<feature type="region of interest" description="Disordered" evidence="1">
    <location>
        <begin position="356"/>
        <end position="393"/>
    </location>
</feature>
<evidence type="ECO:0000256" key="2">
    <source>
        <dbReference type="SAM" id="Phobius"/>
    </source>
</evidence>
<dbReference type="InterPro" id="IPR013783">
    <property type="entry name" value="Ig-like_fold"/>
</dbReference>
<dbReference type="SUPFAM" id="SSF49265">
    <property type="entry name" value="Fibronectin type III"/>
    <property type="match status" value="1"/>
</dbReference>
<dbReference type="AlphaFoldDB" id="A0A7N6FBX3"/>
<dbReference type="SMART" id="SM00060">
    <property type="entry name" value="FN3"/>
    <property type="match status" value="1"/>
</dbReference>
<dbReference type="Pfam" id="PF00041">
    <property type="entry name" value="fn3"/>
    <property type="match status" value="1"/>
</dbReference>
<proteinExistence type="predicted"/>
<dbReference type="InterPro" id="IPR003961">
    <property type="entry name" value="FN3_dom"/>
</dbReference>
<dbReference type="PANTHER" id="PTHR48483:SF1">
    <property type="entry name" value="INTERLEUKIN-12 RECEPTOR SUBUNIT BETA-1-RELATED"/>
    <property type="match status" value="1"/>
</dbReference>
<evidence type="ECO:0000259" key="3">
    <source>
        <dbReference type="PROSITE" id="PS50853"/>
    </source>
</evidence>
<reference evidence="4" key="3">
    <citation type="submission" date="2025-09" db="UniProtKB">
        <authorList>
            <consortium name="Ensembl"/>
        </authorList>
    </citation>
    <scope>IDENTIFICATION</scope>
</reference>
<dbReference type="Proteomes" id="UP000265040">
    <property type="component" value="Chromosome 4"/>
</dbReference>
<dbReference type="Gene3D" id="2.60.40.10">
    <property type="entry name" value="Immunoglobulins"/>
    <property type="match status" value="2"/>
</dbReference>
<evidence type="ECO:0000313" key="5">
    <source>
        <dbReference type="Proteomes" id="UP000265040"/>
    </source>
</evidence>
<evidence type="ECO:0000313" key="4">
    <source>
        <dbReference type="Ensembl" id="ENSATEP00000050259.1"/>
    </source>
</evidence>
<keyword evidence="2" id="KW-0472">Membrane</keyword>
<keyword evidence="2" id="KW-0812">Transmembrane</keyword>
<evidence type="ECO:0000256" key="1">
    <source>
        <dbReference type="SAM" id="MobiDB-lite"/>
    </source>
</evidence>
<keyword evidence="5" id="KW-1185">Reference proteome</keyword>
<dbReference type="InterPro" id="IPR053073">
    <property type="entry name" value="IL11/IL27_subunit_beta"/>
</dbReference>
<feature type="compositionally biased region" description="Polar residues" evidence="1">
    <location>
        <begin position="382"/>
        <end position="392"/>
    </location>
</feature>
<feature type="domain" description="Fibronectin type-III" evidence="3">
    <location>
        <begin position="187"/>
        <end position="276"/>
    </location>
</feature>
<dbReference type="InterPro" id="IPR036116">
    <property type="entry name" value="FN3_sf"/>
</dbReference>
<accession>A0A7N6FBX3</accession>
<dbReference type="CDD" id="cd00063">
    <property type="entry name" value="FN3"/>
    <property type="match status" value="1"/>
</dbReference>
<reference evidence="4" key="2">
    <citation type="submission" date="2025-08" db="UniProtKB">
        <authorList>
            <consortium name="Ensembl"/>
        </authorList>
    </citation>
    <scope>IDENTIFICATION</scope>
</reference>
<keyword evidence="2" id="KW-1133">Transmembrane helix</keyword>
<name>A0A7N6FBX3_ANATE</name>
<sequence>MSAPSSPQCYRKNAGDSVYMCEWSMNTTERIKTTWCQINEERLIKYRPVDIWVEAHVGNSSCASSTRSVVLADTGTEPSNMGEKKHICVSEVNNITKHISQKGLSFLNNQVIVMNLLKHSAYQVQIRHRSTQATNPLWSEWSTVVLVPAEMKDYVRYLYFEHRCYNRKPHTVQMCLFYRKEGAPNSPPQHFRAFAETPTSANLLWKAIPLVNQRGHLINYTLCCMKIKCRNISASLEKYHLENLTSGSKYNLSLAGVTHMGEGPKITTTITTLPEKPVKVWLSFGLLFVFFIISTLCTVILKSLFSVLNLSILCYCDLQQEILEEKEEVHELTLLQLHPEVKSSLGDAGECTVLRGDWDDGNDEDMENERGDLRMSGETSDESPGSTDQTLRSCREGEITDLDQVENEIAMLIYRNGLVFDLKTDSA</sequence>
<reference evidence="4" key="1">
    <citation type="submission" date="2021-04" db="EMBL/GenBank/DDBJ databases">
        <authorList>
            <consortium name="Wellcome Sanger Institute Data Sharing"/>
        </authorList>
    </citation>
    <scope>NUCLEOTIDE SEQUENCE [LARGE SCALE GENOMIC DNA]</scope>
</reference>